<comment type="caution">
    <text evidence="3">The sequence shown here is derived from an EMBL/GenBank/DDBJ whole genome shotgun (WGS) entry which is preliminary data.</text>
</comment>
<proteinExistence type="inferred from homology"/>
<sequence>MGSAYVLYENIADKINYLDFFEELHLPDTFYSWFVVTELHIWMISARAMADGDDGKFLRNYLVEALWNDVNQRIKHLGEDSNPSAARVQVRELAEQLQAALIAYDEGSQGDDVVLAGALWRRFYQQEDVDPKSLEVLVKYVRKQMRLLDHVSLEQFFEERRVDWICLKN</sequence>
<name>A0A8J6HM76_TENMO</name>
<evidence type="ECO:0000313" key="4">
    <source>
        <dbReference type="Proteomes" id="UP000719412"/>
    </source>
</evidence>
<dbReference type="GO" id="GO:0005739">
    <property type="term" value="C:mitochondrion"/>
    <property type="evidence" value="ECO:0007669"/>
    <property type="project" value="TreeGrafter"/>
</dbReference>
<evidence type="ECO:0000259" key="2">
    <source>
        <dbReference type="Pfam" id="PF03981"/>
    </source>
</evidence>
<dbReference type="InterPro" id="IPR021150">
    <property type="entry name" value="Ubiq_cyt_c_chap"/>
</dbReference>
<gene>
    <name evidence="3" type="ORF">GEV33_005939</name>
</gene>
<dbReference type="EMBL" id="JABDTM020020828">
    <property type="protein sequence ID" value="KAH0816852.1"/>
    <property type="molecule type" value="Genomic_DNA"/>
</dbReference>
<keyword evidence="4" id="KW-1185">Reference proteome</keyword>
<reference evidence="3" key="1">
    <citation type="journal article" date="2020" name="J Insects Food Feed">
        <title>The yellow mealworm (Tenebrio molitor) genome: a resource for the emerging insects as food and feed industry.</title>
        <authorList>
            <person name="Eriksson T."/>
            <person name="Andere A."/>
            <person name="Kelstrup H."/>
            <person name="Emery V."/>
            <person name="Picard C."/>
        </authorList>
    </citation>
    <scope>NUCLEOTIDE SEQUENCE</scope>
    <source>
        <strain evidence="3">Stoneville</strain>
        <tissue evidence="3">Whole head</tissue>
    </source>
</reference>
<evidence type="ECO:0000313" key="3">
    <source>
        <dbReference type="EMBL" id="KAH0816852.1"/>
    </source>
</evidence>
<dbReference type="PANTHER" id="PTHR12184:SF1">
    <property type="entry name" value="UBIQUINOL-CYTOCHROME-C REDUCTASE COMPLEX ASSEMBLY FACTOR 1"/>
    <property type="match status" value="1"/>
</dbReference>
<accession>A0A8J6HM76</accession>
<organism evidence="3 4">
    <name type="scientific">Tenebrio molitor</name>
    <name type="common">Yellow mealworm beetle</name>
    <dbReference type="NCBI Taxonomy" id="7067"/>
    <lineage>
        <taxon>Eukaryota</taxon>
        <taxon>Metazoa</taxon>
        <taxon>Ecdysozoa</taxon>
        <taxon>Arthropoda</taxon>
        <taxon>Hexapoda</taxon>
        <taxon>Insecta</taxon>
        <taxon>Pterygota</taxon>
        <taxon>Neoptera</taxon>
        <taxon>Endopterygota</taxon>
        <taxon>Coleoptera</taxon>
        <taxon>Polyphaga</taxon>
        <taxon>Cucujiformia</taxon>
        <taxon>Tenebrionidae</taxon>
        <taxon>Tenebrio</taxon>
    </lineage>
</organism>
<comment type="similarity">
    <text evidence="1">Belongs to the CBP3 family.</text>
</comment>
<reference evidence="3" key="2">
    <citation type="submission" date="2021-08" db="EMBL/GenBank/DDBJ databases">
        <authorList>
            <person name="Eriksson T."/>
        </authorList>
    </citation>
    <scope>NUCLEOTIDE SEQUENCE</scope>
    <source>
        <strain evidence="3">Stoneville</strain>
        <tissue evidence="3">Whole head</tissue>
    </source>
</reference>
<feature type="domain" description="Ubiquinol-cytochrome c chaperone" evidence="2">
    <location>
        <begin position="22"/>
        <end position="159"/>
    </location>
</feature>
<dbReference type="GO" id="GO:0034551">
    <property type="term" value="P:mitochondrial respiratory chain complex III assembly"/>
    <property type="evidence" value="ECO:0007669"/>
    <property type="project" value="TreeGrafter"/>
</dbReference>
<dbReference type="PANTHER" id="PTHR12184">
    <property type="entry name" value="UBIQUINOL-CYTOCHROME C REDUCTASE COMPLEX ASSEMBLY FACTOR 1 FAMILY MEMBER"/>
    <property type="match status" value="1"/>
</dbReference>
<protein>
    <recommendedName>
        <fullName evidence="2">Ubiquinol-cytochrome c chaperone domain-containing protein</fullName>
    </recommendedName>
</protein>
<dbReference type="Pfam" id="PF03981">
    <property type="entry name" value="Ubiq_cyt_C_chap"/>
    <property type="match status" value="1"/>
</dbReference>
<dbReference type="InterPro" id="IPR007129">
    <property type="entry name" value="Ubiqinol_cyt_c_chaperone_CPB3"/>
</dbReference>
<dbReference type="Proteomes" id="UP000719412">
    <property type="component" value="Unassembled WGS sequence"/>
</dbReference>
<dbReference type="AlphaFoldDB" id="A0A8J6HM76"/>
<evidence type="ECO:0000256" key="1">
    <source>
        <dbReference type="ARBA" id="ARBA00006407"/>
    </source>
</evidence>